<keyword evidence="3" id="KW-0238">DNA-binding</keyword>
<evidence type="ECO:0000256" key="3">
    <source>
        <dbReference type="ARBA" id="ARBA00023125"/>
    </source>
</evidence>
<dbReference type="GO" id="GO:0003700">
    <property type="term" value="F:DNA-binding transcription factor activity"/>
    <property type="evidence" value="ECO:0007669"/>
    <property type="project" value="InterPro"/>
</dbReference>
<evidence type="ECO:0000256" key="1">
    <source>
        <dbReference type="ARBA" id="ARBA00022491"/>
    </source>
</evidence>
<dbReference type="PANTHER" id="PTHR44846">
    <property type="entry name" value="MANNOSYL-D-GLYCERATE TRANSPORT/METABOLISM SYSTEM REPRESSOR MNGR-RELATED"/>
    <property type="match status" value="1"/>
</dbReference>
<evidence type="ECO:0000256" key="2">
    <source>
        <dbReference type="ARBA" id="ARBA00023015"/>
    </source>
</evidence>
<keyword evidence="2" id="KW-0805">Transcription regulation</keyword>
<comment type="caution">
    <text evidence="6">The sequence shown here is derived from an EMBL/GenBank/DDBJ whole genome shotgun (WGS) entry which is preliminary data.</text>
</comment>
<evidence type="ECO:0000256" key="4">
    <source>
        <dbReference type="ARBA" id="ARBA00023163"/>
    </source>
</evidence>
<accession>A0A2T0BAR5</accession>
<evidence type="ECO:0000259" key="5">
    <source>
        <dbReference type="PROSITE" id="PS50949"/>
    </source>
</evidence>
<dbReference type="InterPro" id="IPR036390">
    <property type="entry name" value="WH_DNA-bd_sf"/>
</dbReference>
<dbReference type="Pfam" id="PF07702">
    <property type="entry name" value="UTRA"/>
    <property type="match status" value="1"/>
</dbReference>
<dbReference type="SMART" id="SM00345">
    <property type="entry name" value="HTH_GNTR"/>
    <property type="match status" value="1"/>
</dbReference>
<dbReference type="RefSeq" id="WP_106060752.1">
    <property type="nucleotide sequence ID" value="NZ_PVXQ01000038.1"/>
</dbReference>
<dbReference type="CDD" id="cd07377">
    <property type="entry name" value="WHTH_GntR"/>
    <property type="match status" value="1"/>
</dbReference>
<dbReference type="GO" id="GO:0003677">
    <property type="term" value="F:DNA binding"/>
    <property type="evidence" value="ECO:0007669"/>
    <property type="project" value="UniProtKB-KW"/>
</dbReference>
<name>A0A2T0BAR5_9CLOT</name>
<keyword evidence="4" id="KW-0804">Transcription</keyword>
<dbReference type="SMART" id="SM00866">
    <property type="entry name" value="UTRA"/>
    <property type="match status" value="1"/>
</dbReference>
<proteinExistence type="predicted"/>
<gene>
    <name evidence="6" type="primary">gmuR_2</name>
    <name evidence="6" type="ORF">CLVI_28340</name>
</gene>
<dbReference type="InterPro" id="IPR028978">
    <property type="entry name" value="Chorismate_lyase_/UTRA_dom_sf"/>
</dbReference>
<dbReference type="InterPro" id="IPR036388">
    <property type="entry name" value="WH-like_DNA-bd_sf"/>
</dbReference>
<dbReference type="EMBL" id="PVXQ01000038">
    <property type="protein sequence ID" value="PRR80996.1"/>
    <property type="molecule type" value="Genomic_DNA"/>
</dbReference>
<dbReference type="PRINTS" id="PR00035">
    <property type="entry name" value="HTHGNTR"/>
</dbReference>
<dbReference type="Gene3D" id="3.40.1410.10">
    <property type="entry name" value="Chorismate lyase-like"/>
    <property type="match status" value="1"/>
</dbReference>
<feature type="domain" description="HTH gntR-type" evidence="5">
    <location>
        <begin position="1"/>
        <end position="69"/>
    </location>
</feature>
<keyword evidence="7" id="KW-1185">Reference proteome</keyword>
<organism evidence="6 7">
    <name type="scientific">Clostridium vincentii</name>
    <dbReference type="NCBI Taxonomy" id="52704"/>
    <lineage>
        <taxon>Bacteria</taxon>
        <taxon>Bacillati</taxon>
        <taxon>Bacillota</taxon>
        <taxon>Clostridia</taxon>
        <taxon>Eubacteriales</taxon>
        <taxon>Clostridiaceae</taxon>
        <taxon>Clostridium</taxon>
    </lineage>
</organism>
<evidence type="ECO:0000313" key="7">
    <source>
        <dbReference type="Proteomes" id="UP000239471"/>
    </source>
</evidence>
<dbReference type="FunFam" id="3.40.1410.10:FF:000008">
    <property type="entry name" value="Transcriptional regulator, GntR family"/>
    <property type="match status" value="1"/>
</dbReference>
<dbReference type="InterPro" id="IPR011663">
    <property type="entry name" value="UTRA"/>
</dbReference>
<dbReference type="Pfam" id="PF00392">
    <property type="entry name" value="GntR"/>
    <property type="match status" value="1"/>
</dbReference>
<keyword evidence="1" id="KW-0678">Repressor</keyword>
<dbReference type="PANTHER" id="PTHR44846:SF5">
    <property type="entry name" value="HTH-TYPE TRANSCRIPTIONAL REGULATOR GMUR"/>
    <property type="match status" value="1"/>
</dbReference>
<dbReference type="PROSITE" id="PS50949">
    <property type="entry name" value="HTH_GNTR"/>
    <property type="match status" value="1"/>
</dbReference>
<sequence length="236" mass="27476">MLKYEQIALDIKQKISEGFFKANDQLPLEKEMCIQYDVSRITIKKAMDQLVMNGLIVKRRGSGSFVKDVDDNEVTDLSTSHQFLGFSNAYKDKKILSEVIEFQIINPTEEIANKLKMEADGFVYYINRVRYADNEPYVVEYTYMPIDVIPGIKREVLQESIYRYIEDELKLNIKSAHRTIRAILPSKLEMGYLKIGENFPLLQIEQIGFLNNGQPFEYSKSNHRSDTFEFKSISVR</sequence>
<dbReference type="InterPro" id="IPR000524">
    <property type="entry name" value="Tscrpt_reg_HTH_GntR"/>
</dbReference>
<dbReference type="GO" id="GO:0045892">
    <property type="term" value="P:negative regulation of DNA-templated transcription"/>
    <property type="evidence" value="ECO:0007669"/>
    <property type="project" value="TreeGrafter"/>
</dbReference>
<dbReference type="Proteomes" id="UP000239471">
    <property type="component" value="Unassembled WGS sequence"/>
</dbReference>
<dbReference type="OrthoDB" id="9816541at2"/>
<dbReference type="AlphaFoldDB" id="A0A2T0BAR5"/>
<evidence type="ECO:0000313" key="6">
    <source>
        <dbReference type="EMBL" id="PRR80996.1"/>
    </source>
</evidence>
<dbReference type="SUPFAM" id="SSF46785">
    <property type="entry name" value="Winged helix' DNA-binding domain"/>
    <property type="match status" value="1"/>
</dbReference>
<reference evidence="6 7" key="1">
    <citation type="submission" date="2018-03" db="EMBL/GenBank/DDBJ databases">
        <title>Genome sequence of Clostridium vincentii DSM 10228.</title>
        <authorList>
            <person name="Poehlein A."/>
            <person name="Daniel R."/>
        </authorList>
    </citation>
    <scope>NUCLEOTIDE SEQUENCE [LARGE SCALE GENOMIC DNA]</scope>
    <source>
        <strain evidence="6 7">DSM 10228</strain>
    </source>
</reference>
<dbReference type="Gene3D" id="1.10.10.10">
    <property type="entry name" value="Winged helix-like DNA-binding domain superfamily/Winged helix DNA-binding domain"/>
    <property type="match status" value="1"/>
</dbReference>
<dbReference type="SUPFAM" id="SSF64288">
    <property type="entry name" value="Chorismate lyase-like"/>
    <property type="match status" value="1"/>
</dbReference>
<dbReference type="InterPro" id="IPR050679">
    <property type="entry name" value="Bact_HTH_transcr_reg"/>
</dbReference>
<protein>
    <submittedName>
        <fullName evidence="6">HTH-type transcriptional regulator GmuR</fullName>
    </submittedName>
</protein>